<feature type="domain" description="C-type lectin" evidence="3">
    <location>
        <begin position="46"/>
        <end position="165"/>
    </location>
</feature>
<keyword evidence="1" id="KW-1015">Disulfide bond</keyword>
<evidence type="ECO:0000313" key="5">
    <source>
        <dbReference type="Proteomes" id="UP001174136"/>
    </source>
</evidence>
<keyword evidence="5" id="KW-1185">Reference proteome</keyword>
<sequence length="167" mass="19297">MYLRSIVLCGLLHALALADPLTQTSTNTSTDLQIQQGSCPMFWYSHDGRCYQYVSTGMTWADAELHCLTLDANLVSIHNANENDFIVRLIQNFNPGQEYHWIGFTDAPKEGHWMWTDGSRRDFTDWQAGQPDNYLGIEHCGHINYILPYEWNDERCHNAYSFVCKAR</sequence>
<gene>
    <name evidence="4" type="primary">LECG_1</name>
    <name evidence="4" type="ORF">N1851_008871</name>
</gene>
<accession>A0AA47N0N8</accession>
<evidence type="ECO:0000256" key="2">
    <source>
        <dbReference type="SAM" id="SignalP"/>
    </source>
</evidence>
<dbReference type="AlphaFoldDB" id="A0AA47N0N8"/>
<evidence type="ECO:0000256" key="1">
    <source>
        <dbReference type="ARBA" id="ARBA00023157"/>
    </source>
</evidence>
<dbReference type="PROSITE" id="PS50041">
    <property type="entry name" value="C_TYPE_LECTIN_2"/>
    <property type="match status" value="1"/>
</dbReference>
<proteinExistence type="predicted"/>
<keyword evidence="2" id="KW-0732">Signal</keyword>
<dbReference type="InterPro" id="IPR018378">
    <property type="entry name" value="C-type_lectin_CS"/>
</dbReference>
<dbReference type="EMBL" id="JAOPHQ010001551">
    <property type="protein sequence ID" value="KAK0150218.1"/>
    <property type="molecule type" value="Genomic_DNA"/>
</dbReference>
<dbReference type="InterPro" id="IPR016187">
    <property type="entry name" value="CTDL_fold"/>
</dbReference>
<name>A0AA47N0N8_MERPO</name>
<evidence type="ECO:0000259" key="3">
    <source>
        <dbReference type="PROSITE" id="PS50041"/>
    </source>
</evidence>
<dbReference type="Proteomes" id="UP001174136">
    <property type="component" value="Unassembled WGS sequence"/>
</dbReference>
<dbReference type="SMART" id="SM00034">
    <property type="entry name" value="CLECT"/>
    <property type="match status" value="1"/>
</dbReference>
<dbReference type="InterPro" id="IPR050111">
    <property type="entry name" value="C-type_lectin/snaclec_domain"/>
</dbReference>
<dbReference type="PROSITE" id="PS00615">
    <property type="entry name" value="C_TYPE_LECTIN_1"/>
    <property type="match status" value="1"/>
</dbReference>
<evidence type="ECO:0000313" key="4">
    <source>
        <dbReference type="EMBL" id="KAK0150218.1"/>
    </source>
</evidence>
<comment type="caution">
    <text evidence="4">The sequence shown here is derived from an EMBL/GenBank/DDBJ whole genome shotgun (WGS) entry which is preliminary data.</text>
</comment>
<dbReference type="PRINTS" id="PR01504">
    <property type="entry name" value="PNCREATITSAP"/>
</dbReference>
<feature type="signal peptide" evidence="2">
    <location>
        <begin position="1"/>
        <end position="18"/>
    </location>
</feature>
<dbReference type="InterPro" id="IPR001304">
    <property type="entry name" value="C-type_lectin-like"/>
</dbReference>
<dbReference type="PANTHER" id="PTHR22803">
    <property type="entry name" value="MANNOSE, PHOSPHOLIPASE, LECTIN RECEPTOR RELATED"/>
    <property type="match status" value="1"/>
</dbReference>
<dbReference type="Gene3D" id="3.10.100.10">
    <property type="entry name" value="Mannose-Binding Protein A, subunit A"/>
    <property type="match status" value="1"/>
</dbReference>
<dbReference type="SUPFAM" id="SSF56436">
    <property type="entry name" value="C-type lectin-like"/>
    <property type="match status" value="1"/>
</dbReference>
<feature type="chain" id="PRO_5041415849" evidence="2">
    <location>
        <begin position="19"/>
        <end position="167"/>
    </location>
</feature>
<reference evidence="4" key="1">
    <citation type="journal article" date="2023" name="Front. Mar. Sci.">
        <title>A new Merluccius polli reference genome to investigate the effects of global change in West African waters.</title>
        <authorList>
            <person name="Mateo J.L."/>
            <person name="Blanco-Fernandez C."/>
            <person name="Garcia-Vazquez E."/>
            <person name="Machado-Schiaffino G."/>
        </authorList>
    </citation>
    <scope>NUCLEOTIDE SEQUENCE</scope>
    <source>
        <strain evidence="4">C29</strain>
        <tissue evidence="4">Fin</tissue>
    </source>
</reference>
<dbReference type="InterPro" id="IPR016186">
    <property type="entry name" value="C-type_lectin-like/link_sf"/>
</dbReference>
<organism evidence="4 5">
    <name type="scientific">Merluccius polli</name>
    <name type="common">Benguela hake</name>
    <name type="synonym">Merluccius cadenati</name>
    <dbReference type="NCBI Taxonomy" id="89951"/>
    <lineage>
        <taxon>Eukaryota</taxon>
        <taxon>Metazoa</taxon>
        <taxon>Chordata</taxon>
        <taxon>Craniata</taxon>
        <taxon>Vertebrata</taxon>
        <taxon>Euteleostomi</taxon>
        <taxon>Actinopterygii</taxon>
        <taxon>Neopterygii</taxon>
        <taxon>Teleostei</taxon>
        <taxon>Neoteleostei</taxon>
        <taxon>Acanthomorphata</taxon>
        <taxon>Zeiogadaria</taxon>
        <taxon>Gadariae</taxon>
        <taxon>Gadiformes</taxon>
        <taxon>Gadoidei</taxon>
        <taxon>Merlucciidae</taxon>
        <taxon>Merluccius</taxon>
    </lineage>
</organism>
<protein>
    <submittedName>
        <fullName evidence="4">Galactose-specific lectin nattectin</fullName>
    </submittedName>
</protein>
<dbReference type="Pfam" id="PF00059">
    <property type="entry name" value="Lectin_C"/>
    <property type="match status" value="1"/>
</dbReference>